<dbReference type="InterPro" id="IPR025714">
    <property type="entry name" value="Methyltranfer_dom"/>
</dbReference>
<evidence type="ECO:0000259" key="5">
    <source>
        <dbReference type="Pfam" id="PF13847"/>
    </source>
</evidence>
<keyword evidence="6" id="KW-0489">Methyltransferase</keyword>
<dbReference type="Proteomes" id="UP000236291">
    <property type="component" value="Unassembled WGS sequence"/>
</dbReference>
<evidence type="ECO:0000313" key="7">
    <source>
        <dbReference type="Proteomes" id="UP000236291"/>
    </source>
</evidence>
<dbReference type="STRING" id="57577.A0A2K3M5K0"/>
<evidence type="ECO:0000256" key="1">
    <source>
        <dbReference type="ARBA" id="ARBA00004969"/>
    </source>
</evidence>
<evidence type="ECO:0000256" key="2">
    <source>
        <dbReference type="ARBA" id="ARBA00005189"/>
    </source>
</evidence>
<dbReference type="ExpressionAtlas" id="A0A2K3M5K0">
    <property type="expression patterns" value="baseline"/>
</dbReference>
<comment type="pathway">
    <text evidence="2">Lipid metabolism.</text>
</comment>
<comment type="caution">
    <text evidence="6">The sequence shown here is derived from an EMBL/GenBank/DDBJ whole genome shotgun (WGS) entry which is preliminary data.</text>
</comment>
<proteinExistence type="predicted"/>
<evidence type="ECO:0000313" key="6">
    <source>
        <dbReference type="EMBL" id="PNX86071.1"/>
    </source>
</evidence>
<dbReference type="EMBL" id="ASHM01050267">
    <property type="protein sequence ID" value="PNX86071.1"/>
    <property type="molecule type" value="Genomic_DNA"/>
</dbReference>
<dbReference type="GO" id="GO:0032259">
    <property type="term" value="P:methylation"/>
    <property type="evidence" value="ECO:0007669"/>
    <property type="project" value="UniProtKB-KW"/>
</dbReference>
<feature type="non-terminal residue" evidence="6">
    <location>
        <position position="1"/>
    </location>
</feature>
<dbReference type="Gene3D" id="3.40.50.150">
    <property type="entry name" value="Vaccinia Virus protein VP39"/>
    <property type="match status" value="2"/>
</dbReference>
<accession>A0A2K3M5K0</accession>
<feature type="domain" description="Methyltransferase" evidence="5">
    <location>
        <begin position="97"/>
        <end position="179"/>
    </location>
</feature>
<dbReference type="EC" id="2.1.1.103" evidence="4"/>
<dbReference type="AlphaFoldDB" id="A0A2K3M5K0"/>
<reference evidence="6 7" key="1">
    <citation type="journal article" date="2014" name="Am. J. Bot.">
        <title>Genome assembly and annotation for red clover (Trifolium pratense; Fabaceae).</title>
        <authorList>
            <person name="Istvanek J."/>
            <person name="Jaros M."/>
            <person name="Krenek A."/>
            <person name="Repkova J."/>
        </authorList>
    </citation>
    <scope>NUCLEOTIDE SEQUENCE [LARGE SCALE GENOMIC DNA]</scope>
    <source>
        <strain evidence="7">cv. Tatra</strain>
        <tissue evidence="6">Young leaves</tissue>
    </source>
</reference>
<dbReference type="PANTHER" id="PTHR44307">
    <property type="entry name" value="PHOSPHOETHANOLAMINE METHYLTRANSFERASE"/>
    <property type="match status" value="1"/>
</dbReference>
<keyword evidence="3 6" id="KW-0808">Transferase</keyword>
<dbReference type="GO" id="GO:0000234">
    <property type="term" value="F:phosphoethanolamine N-methyltransferase activity"/>
    <property type="evidence" value="ECO:0007669"/>
    <property type="project" value="UniProtKB-EC"/>
</dbReference>
<sequence>LFKQCHMSDNSGDSFELSLVGCKCIGAYVRNKKNQNQICWIWQKVRSHDDRGFQKFLDKVEYSEKSILRYERVYGQGFISTGGLETTKELVAKLELNPGQKVLDVGCGVGGGDFYMAENFDVEVVGVDLSINMISRAIERAIGLKYTVEFDCADCSKKTYTEKTYDVIYTRDAMLYIKLYPHSIGQTNIIQIILQVVETWRSTSNY</sequence>
<gene>
    <name evidence="6" type="ORF">L195_g042147</name>
</gene>
<dbReference type="Pfam" id="PF13847">
    <property type="entry name" value="Methyltransf_31"/>
    <property type="match status" value="1"/>
</dbReference>
<name>A0A2K3M5K0_TRIPR</name>
<protein>
    <recommendedName>
        <fullName evidence="4">phosphoethanolamine N-methyltransferase</fullName>
        <ecNumber evidence="4">2.1.1.103</ecNumber>
    </recommendedName>
</protein>
<dbReference type="PANTHER" id="PTHR44307:SF10">
    <property type="entry name" value="PHOSPHOETHANOLAMINE N-METHYLTRANSFERASE"/>
    <property type="match status" value="1"/>
</dbReference>
<evidence type="ECO:0000256" key="3">
    <source>
        <dbReference type="ARBA" id="ARBA00022679"/>
    </source>
</evidence>
<reference evidence="6 7" key="2">
    <citation type="journal article" date="2017" name="Front. Plant Sci.">
        <title>Gene Classification and Mining of Molecular Markers Useful in Red Clover (Trifolium pratense) Breeding.</title>
        <authorList>
            <person name="Istvanek J."/>
            <person name="Dluhosova J."/>
            <person name="Dluhos P."/>
            <person name="Patkova L."/>
            <person name="Nedelnik J."/>
            <person name="Repkova J."/>
        </authorList>
    </citation>
    <scope>NUCLEOTIDE SEQUENCE [LARGE SCALE GENOMIC DNA]</scope>
    <source>
        <strain evidence="7">cv. Tatra</strain>
        <tissue evidence="6">Young leaves</tissue>
    </source>
</reference>
<comment type="pathway">
    <text evidence="1">Phospholipid metabolism; phosphatidylcholine biosynthesis.</text>
</comment>
<organism evidence="6 7">
    <name type="scientific">Trifolium pratense</name>
    <name type="common">Red clover</name>
    <dbReference type="NCBI Taxonomy" id="57577"/>
    <lineage>
        <taxon>Eukaryota</taxon>
        <taxon>Viridiplantae</taxon>
        <taxon>Streptophyta</taxon>
        <taxon>Embryophyta</taxon>
        <taxon>Tracheophyta</taxon>
        <taxon>Spermatophyta</taxon>
        <taxon>Magnoliopsida</taxon>
        <taxon>eudicotyledons</taxon>
        <taxon>Gunneridae</taxon>
        <taxon>Pentapetalae</taxon>
        <taxon>rosids</taxon>
        <taxon>fabids</taxon>
        <taxon>Fabales</taxon>
        <taxon>Fabaceae</taxon>
        <taxon>Papilionoideae</taxon>
        <taxon>50 kb inversion clade</taxon>
        <taxon>NPAAA clade</taxon>
        <taxon>Hologalegina</taxon>
        <taxon>IRL clade</taxon>
        <taxon>Trifolieae</taxon>
        <taxon>Trifolium</taxon>
    </lineage>
</organism>
<dbReference type="InterPro" id="IPR029063">
    <property type="entry name" value="SAM-dependent_MTases_sf"/>
</dbReference>
<evidence type="ECO:0000256" key="4">
    <source>
        <dbReference type="ARBA" id="ARBA00035674"/>
    </source>
</evidence>
<dbReference type="SUPFAM" id="SSF53335">
    <property type="entry name" value="S-adenosyl-L-methionine-dependent methyltransferases"/>
    <property type="match status" value="1"/>
</dbReference>